<accession>A0A562NH85</accession>
<dbReference type="Gene3D" id="1.10.10.60">
    <property type="entry name" value="Homeodomain-like"/>
    <property type="match status" value="1"/>
</dbReference>
<dbReference type="Proteomes" id="UP000316225">
    <property type="component" value="Unassembled WGS sequence"/>
</dbReference>
<dbReference type="Pfam" id="PF12833">
    <property type="entry name" value="HTH_18"/>
    <property type="match status" value="1"/>
</dbReference>
<dbReference type="InterPro" id="IPR018060">
    <property type="entry name" value="HTH_AraC"/>
</dbReference>
<evidence type="ECO:0000256" key="2">
    <source>
        <dbReference type="ARBA" id="ARBA00023163"/>
    </source>
</evidence>
<dbReference type="PANTHER" id="PTHR43130">
    <property type="entry name" value="ARAC-FAMILY TRANSCRIPTIONAL REGULATOR"/>
    <property type="match status" value="1"/>
</dbReference>
<dbReference type="InterPro" id="IPR009057">
    <property type="entry name" value="Homeodomain-like_sf"/>
</dbReference>
<dbReference type="SMART" id="SM00342">
    <property type="entry name" value="HTH_ARAC"/>
    <property type="match status" value="1"/>
</dbReference>
<evidence type="ECO:0000313" key="5">
    <source>
        <dbReference type="Proteomes" id="UP000316225"/>
    </source>
</evidence>
<keyword evidence="5" id="KW-1185">Reference proteome</keyword>
<evidence type="ECO:0000313" key="4">
    <source>
        <dbReference type="EMBL" id="TWI31453.1"/>
    </source>
</evidence>
<dbReference type="GO" id="GO:0043565">
    <property type="term" value="F:sequence-specific DNA binding"/>
    <property type="evidence" value="ECO:0007669"/>
    <property type="project" value="InterPro"/>
</dbReference>
<dbReference type="InterPro" id="IPR029062">
    <property type="entry name" value="Class_I_gatase-like"/>
</dbReference>
<dbReference type="InterPro" id="IPR052158">
    <property type="entry name" value="INH-QAR"/>
</dbReference>
<gene>
    <name evidence="4" type="ORF">IQ24_02904</name>
</gene>
<keyword evidence="2" id="KW-0804">Transcription</keyword>
<evidence type="ECO:0000256" key="1">
    <source>
        <dbReference type="ARBA" id="ARBA00023015"/>
    </source>
</evidence>
<reference evidence="4 5" key="1">
    <citation type="journal article" date="2015" name="Stand. Genomic Sci.">
        <title>Genomic Encyclopedia of Bacterial and Archaeal Type Strains, Phase III: the genomes of soil and plant-associated and newly described type strains.</title>
        <authorList>
            <person name="Whitman W.B."/>
            <person name="Woyke T."/>
            <person name="Klenk H.P."/>
            <person name="Zhou Y."/>
            <person name="Lilburn T.G."/>
            <person name="Beck B.J."/>
            <person name="De Vos P."/>
            <person name="Vandamme P."/>
            <person name="Eisen J.A."/>
            <person name="Garrity G."/>
            <person name="Hugenholtz P."/>
            <person name="Kyrpides N.C."/>
        </authorList>
    </citation>
    <scope>NUCLEOTIDE SEQUENCE [LARGE SCALE GENOMIC DNA]</scope>
    <source>
        <strain evidence="4 5">CGMCC 1.5364</strain>
    </source>
</reference>
<dbReference type="PROSITE" id="PS01124">
    <property type="entry name" value="HTH_ARAC_FAMILY_2"/>
    <property type="match status" value="1"/>
</dbReference>
<name>A0A562NH85_9RHOB</name>
<dbReference type="Pfam" id="PF01965">
    <property type="entry name" value="DJ-1_PfpI"/>
    <property type="match status" value="1"/>
</dbReference>
<evidence type="ECO:0000259" key="3">
    <source>
        <dbReference type="PROSITE" id="PS01124"/>
    </source>
</evidence>
<dbReference type="InterPro" id="IPR002818">
    <property type="entry name" value="DJ-1/PfpI"/>
</dbReference>
<sequence length="326" mass="36053">MRIWSKIMQKWKSDEKSREISVVLFDQFSNHCLANAIEPLRAANTLSRKTLYRWRFFSIDGAPVVSSSGLPVTPEAALAASGPGDCLFVMPSYDFLHHTNPRNLRALRAAAGRHASVAGMDMGAWLLAAAGLLDQRRATVHWDELQAMAEAFPEVEVVPDRFVIDGDRLTCGGVTTTFDLILHLIRQHHGPMLALEVAALFMHGTRPSEPDWLASDDQMLHAAVALMRRNLEAPLPMPRIATTLGLSLKGLEALFAREVSAPPLAIYKTLRLREARRLAEHSNQSIAEIATRCGYSDPAAMTRAFRAEFGLTPSQSRQTALAAHRR</sequence>
<dbReference type="AlphaFoldDB" id="A0A562NH85"/>
<dbReference type="SUPFAM" id="SSF46689">
    <property type="entry name" value="Homeodomain-like"/>
    <property type="match status" value="1"/>
</dbReference>
<feature type="domain" description="HTH araC/xylS-type" evidence="3">
    <location>
        <begin position="221"/>
        <end position="319"/>
    </location>
</feature>
<dbReference type="Gene3D" id="3.40.50.880">
    <property type="match status" value="1"/>
</dbReference>
<dbReference type="PANTHER" id="PTHR43130:SF3">
    <property type="entry name" value="HTH-TYPE TRANSCRIPTIONAL REGULATOR RV1931C"/>
    <property type="match status" value="1"/>
</dbReference>
<dbReference type="SUPFAM" id="SSF52317">
    <property type="entry name" value="Class I glutamine amidotransferase-like"/>
    <property type="match status" value="1"/>
</dbReference>
<protein>
    <submittedName>
        <fullName evidence="4">Transcriptional regulator, AraC family with amidase-like domain</fullName>
    </submittedName>
</protein>
<proteinExistence type="predicted"/>
<dbReference type="GO" id="GO:0003700">
    <property type="term" value="F:DNA-binding transcription factor activity"/>
    <property type="evidence" value="ECO:0007669"/>
    <property type="project" value="InterPro"/>
</dbReference>
<organism evidence="4 5">
    <name type="scientific">Paracoccus sulfuroxidans</name>
    <dbReference type="NCBI Taxonomy" id="384678"/>
    <lineage>
        <taxon>Bacteria</taxon>
        <taxon>Pseudomonadati</taxon>
        <taxon>Pseudomonadota</taxon>
        <taxon>Alphaproteobacteria</taxon>
        <taxon>Rhodobacterales</taxon>
        <taxon>Paracoccaceae</taxon>
        <taxon>Paracoccus</taxon>
    </lineage>
</organism>
<comment type="caution">
    <text evidence="4">The sequence shown here is derived from an EMBL/GenBank/DDBJ whole genome shotgun (WGS) entry which is preliminary data.</text>
</comment>
<dbReference type="EMBL" id="VLKU01000009">
    <property type="protein sequence ID" value="TWI31453.1"/>
    <property type="molecule type" value="Genomic_DNA"/>
</dbReference>
<dbReference type="CDD" id="cd03136">
    <property type="entry name" value="GATase1_AraC_ArgR_like"/>
    <property type="match status" value="1"/>
</dbReference>
<keyword evidence="1" id="KW-0805">Transcription regulation</keyword>